<feature type="region of interest" description="Disordered" evidence="1">
    <location>
        <begin position="77"/>
        <end position="195"/>
    </location>
</feature>
<keyword evidence="3" id="KW-1185">Reference proteome</keyword>
<gene>
    <name evidence="2" type="ORF">B0T21DRAFT_144422</name>
</gene>
<evidence type="ECO:0000313" key="3">
    <source>
        <dbReference type="Proteomes" id="UP001172159"/>
    </source>
</evidence>
<dbReference type="Proteomes" id="UP001172159">
    <property type="component" value="Unassembled WGS sequence"/>
</dbReference>
<protein>
    <submittedName>
        <fullName evidence="2">Uncharacterized protein</fullName>
    </submittedName>
</protein>
<dbReference type="EMBL" id="JAUKTV010000004">
    <property type="protein sequence ID" value="KAK0739572.1"/>
    <property type="molecule type" value="Genomic_DNA"/>
</dbReference>
<evidence type="ECO:0000313" key="2">
    <source>
        <dbReference type="EMBL" id="KAK0739572.1"/>
    </source>
</evidence>
<dbReference type="AlphaFoldDB" id="A0AA40BSF7"/>
<name>A0AA40BSF7_9PEZI</name>
<feature type="compositionally biased region" description="Basic and acidic residues" evidence="1">
    <location>
        <begin position="253"/>
        <end position="262"/>
    </location>
</feature>
<sequence length="344" mass="37952">MSSKTDFKSAIVQQRLLAALIASQQGMSIDYKNLQKYFGGSTDQGLQYQFRAIKQQANVLKDAVDKGEDPAEAFEEYINSGGHGVKKGVSVKGGSTKAASTKGTTNKGAPTKKRAATAPPPKTPNKSPSKKQKVKEYQEATSPEVIESPQVIDSSEDVDSPKIDYDALDDKEAPKPKENSPWKKMDIGRPGQWSDLMSGERAKLKVKNDQVLAAHAARNGAITIDSSPVTPNEPASMMDTPGSPSPTPRITRVKKEGGDHPRALPPLNSTTSTSMIRVTMTRIWSTTRTGTTITALSRNPDLNKMTKRNNRCCCTQIRSFRFRRRRTRDHQRRGYRSTWEAAWT</sequence>
<evidence type="ECO:0000256" key="1">
    <source>
        <dbReference type="SAM" id="MobiDB-lite"/>
    </source>
</evidence>
<comment type="caution">
    <text evidence="2">The sequence shown here is derived from an EMBL/GenBank/DDBJ whole genome shotgun (WGS) entry which is preliminary data.</text>
</comment>
<organism evidence="2 3">
    <name type="scientific">Apiosordaria backusii</name>
    <dbReference type="NCBI Taxonomy" id="314023"/>
    <lineage>
        <taxon>Eukaryota</taxon>
        <taxon>Fungi</taxon>
        <taxon>Dikarya</taxon>
        <taxon>Ascomycota</taxon>
        <taxon>Pezizomycotina</taxon>
        <taxon>Sordariomycetes</taxon>
        <taxon>Sordariomycetidae</taxon>
        <taxon>Sordariales</taxon>
        <taxon>Lasiosphaeriaceae</taxon>
        <taxon>Apiosordaria</taxon>
    </lineage>
</organism>
<proteinExistence type="predicted"/>
<accession>A0AA40BSF7</accession>
<reference evidence="2" key="1">
    <citation type="submission" date="2023-06" db="EMBL/GenBank/DDBJ databases">
        <title>Genome-scale phylogeny and comparative genomics of the fungal order Sordariales.</title>
        <authorList>
            <consortium name="Lawrence Berkeley National Laboratory"/>
            <person name="Hensen N."/>
            <person name="Bonometti L."/>
            <person name="Westerberg I."/>
            <person name="Brannstrom I.O."/>
            <person name="Guillou S."/>
            <person name="Cros-Aarteil S."/>
            <person name="Calhoun S."/>
            <person name="Haridas S."/>
            <person name="Kuo A."/>
            <person name="Mondo S."/>
            <person name="Pangilinan J."/>
            <person name="Riley R."/>
            <person name="Labutti K."/>
            <person name="Andreopoulos B."/>
            <person name="Lipzen A."/>
            <person name="Chen C."/>
            <person name="Yanf M."/>
            <person name="Daum C."/>
            <person name="Ng V."/>
            <person name="Clum A."/>
            <person name="Steindorff A."/>
            <person name="Ohm R."/>
            <person name="Martin F."/>
            <person name="Silar P."/>
            <person name="Natvig D."/>
            <person name="Lalanne C."/>
            <person name="Gautier V."/>
            <person name="Ament-Velasquez S.L."/>
            <person name="Kruys A."/>
            <person name="Hutchinson M.I."/>
            <person name="Powell A.J."/>
            <person name="Barry K."/>
            <person name="Miller A.N."/>
            <person name="Grigoriev I.V."/>
            <person name="Debuchy R."/>
            <person name="Gladieux P."/>
            <person name="Thoren M.H."/>
            <person name="Johannesson H."/>
        </authorList>
    </citation>
    <scope>NUCLEOTIDE SEQUENCE</scope>
    <source>
        <strain evidence="2">CBS 540.89</strain>
    </source>
</reference>
<feature type="compositionally biased region" description="Polar residues" evidence="1">
    <location>
        <begin position="97"/>
        <end position="108"/>
    </location>
</feature>
<feature type="region of interest" description="Disordered" evidence="1">
    <location>
        <begin position="223"/>
        <end position="272"/>
    </location>
</feature>
<feature type="compositionally biased region" description="Basic and acidic residues" evidence="1">
    <location>
        <begin position="159"/>
        <end position="187"/>
    </location>
</feature>